<dbReference type="PROSITE" id="PS50294">
    <property type="entry name" value="WD_REPEATS_REGION"/>
    <property type="match status" value="1"/>
</dbReference>
<feature type="domain" description="EIPR1-like beta-propeller" evidence="5">
    <location>
        <begin position="5"/>
        <end position="296"/>
    </location>
</feature>
<dbReference type="FunFam" id="2.130.10.10:FF:002836">
    <property type="entry name" value="Protein TSSC1"/>
    <property type="match status" value="1"/>
</dbReference>
<evidence type="ECO:0000256" key="2">
    <source>
        <dbReference type="ARBA" id="ARBA00022574"/>
    </source>
</evidence>
<dbReference type="eggNOG" id="KOG1007">
    <property type="taxonomic scope" value="Eukaryota"/>
</dbReference>
<dbReference type="KEGG" id="tad:TRIADDRAFT_27591"/>
<dbReference type="CTD" id="6755248"/>
<dbReference type="Proteomes" id="UP000009022">
    <property type="component" value="Unassembled WGS sequence"/>
</dbReference>
<accession>B3S2M9</accession>
<dbReference type="EMBL" id="DS985247">
    <property type="protein sequence ID" value="EDV23446.1"/>
    <property type="molecule type" value="Genomic_DNA"/>
</dbReference>
<protein>
    <recommendedName>
        <fullName evidence="5">EIPR1-like beta-propeller domain-containing protein</fullName>
    </recommendedName>
</protein>
<dbReference type="InterPro" id="IPR019775">
    <property type="entry name" value="WD40_repeat_CS"/>
</dbReference>
<dbReference type="SMART" id="SM00320">
    <property type="entry name" value="WD40"/>
    <property type="match status" value="5"/>
</dbReference>
<evidence type="ECO:0000259" key="5">
    <source>
        <dbReference type="Pfam" id="PF23609"/>
    </source>
</evidence>
<feature type="repeat" description="WD" evidence="4">
    <location>
        <begin position="220"/>
        <end position="262"/>
    </location>
</feature>
<dbReference type="HOGENOM" id="CLU_050772_0_0_1"/>
<evidence type="ECO:0000313" key="7">
    <source>
        <dbReference type="Proteomes" id="UP000009022"/>
    </source>
</evidence>
<dbReference type="FunCoup" id="B3S2M9">
    <property type="interactions" value="1967"/>
</dbReference>
<dbReference type="STRING" id="10228.B3S2M9"/>
<proteinExistence type="inferred from homology"/>
<dbReference type="InterPro" id="IPR001680">
    <property type="entry name" value="WD40_rpt"/>
</dbReference>
<keyword evidence="3" id="KW-0677">Repeat</keyword>
<evidence type="ECO:0000256" key="1">
    <source>
        <dbReference type="ARBA" id="ARBA00005672"/>
    </source>
</evidence>
<dbReference type="GeneID" id="6755248"/>
<gene>
    <name evidence="6" type="ORF">TRIADDRAFT_27591</name>
</gene>
<dbReference type="InterPro" id="IPR040323">
    <property type="entry name" value="EIPR1"/>
</dbReference>
<dbReference type="InterPro" id="IPR015943">
    <property type="entry name" value="WD40/YVTN_repeat-like_dom_sf"/>
</dbReference>
<dbReference type="Gene3D" id="2.130.10.10">
    <property type="entry name" value="YVTN repeat-like/Quinoprotein amine dehydrogenase"/>
    <property type="match status" value="1"/>
</dbReference>
<dbReference type="PANTHER" id="PTHR14205">
    <property type="entry name" value="WD-REPEAT PROTEIN"/>
    <property type="match status" value="1"/>
</dbReference>
<dbReference type="OrthoDB" id="196957at2759"/>
<organism evidence="6 7">
    <name type="scientific">Trichoplax adhaerens</name>
    <name type="common">Trichoplax reptans</name>
    <dbReference type="NCBI Taxonomy" id="10228"/>
    <lineage>
        <taxon>Eukaryota</taxon>
        <taxon>Metazoa</taxon>
        <taxon>Placozoa</taxon>
        <taxon>Uniplacotomia</taxon>
        <taxon>Trichoplacea</taxon>
        <taxon>Trichoplacidae</taxon>
        <taxon>Trichoplax</taxon>
    </lineage>
</organism>
<dbReference type="RefSeq" id="XP_002114356.1">
    <property type="nucleotide sequence ID" value="XM_002114320.1"/>
</dbReference>
<comment type="similarity">
    <text evidence="1">Belongs to the WD repeat EIPR1 family.</text>
</comment>
<dbReference type="OMA" id="HQFLALH"/>
<dbReference type="PROSITE" id="PS00678">
    <property type="entry name" value="WD_REPEATS_1"/>
    <property type="match status" value="1"/>
</dbReference>
<name>B3S2M9_TRIAD</name>
<dbReference type="InParanoid" id="B3S2M9"/>
<sequence>MDDDSAVIYGLEFQARALCAVVGDIDHIQFLVGTQSFKNDNQVHLIEFDEENNVINSNVYLHPIGEVWHISSCPLDKEILLTCYDRLNGSKTNRHATAWKIPTDDEVPTSPSIIMHYKCFLITSITPLLRSLDSVLWHPNEDKSTLMSVHDQHLQIWDFQVATSASAKVLNVIDLGEKSHLSFSSAAWNPHHNGTQVAGAYDTNIKAWDLRAMKPAYTIENAHGILVRDLDFNPNKPYYVVSCGDDCQVKFWDVRNSTEPLLKLTNHSHWVWSVSYNHFHDQLVLSSSSDSRVMLFNIISLSSEPFGQYEDIDDEESTSNKYVKPVLEEEPPKDGIIATYEEHEDSVYASCWSCSDPWVFASLSYDGRLVINRVPRTEKFKILL</sequence>
<dbReference type="PANTHER" id="PTHR14205:SF15">
    <property type="entry name" value="EARP AND GARP COMPLEX-INTERACTING PROTEIN 1"/>
    <property type="match status" value="1"/>
</dbReference>
<dbReference type="InterPro" id="IPR059104">
    <property type="entry name" value="Beta-prop_EIPR1-like"/>
</dbReference>
<reference evidence="6 7" key="1">
    <citation type="journal article" date="2008" name="Nature">
        <title>The Trichoplax genome and the nature of placozoans.</title>
        <authorList>
            <person name="Srivastava M."/>
            <person name="Begovic E."/>
            <person name="Chapman J."/>
            <person name="Putnam N.H."/>
            <person name="Hellsten U."/>
            <person name="Kawashima T."/>
            <person name="Kuo A."/>
            <person name="Mitros T."/>
            <person name="Salamov A."/>
            <person name="Carpenter M.L."/>
            <person name="Signorovitch A.Y."/>
            <person name="Moreno M.A."/>
            <person name="Kamm K."/>
            <person name="Grimwood J."/>
            <person name="Schmutz J."/>
            <person name="Shapiro H."/>
            <person name="Grigoriev I.V."/>
            <person name="Buss L.W."/>
            <person name="Schierwater B."/>
            <person name="Dellaporta S.L."/>
            <person name="Rokhsar D.S."/>
        </authorList>
    </citation>
    <scope>NUCLEOTIDE SEQUENCE [LARGE SCALE GENOMIC DNA]</scope>
    <source>
        <strain evidence="6 7">Grell-BS-1999</strain>
    </source>
</reference>
<evidence type="ECO:0000313" key="6">
    <source>
        <dbReference type="EMBL" id="EDV23446.1"/>
    </source>
</evidence>
<keyword evidence="2 4" id="KW-0853">WD repeat</keyword>
<dbReference type="PROSITE" id="PS50082">
    <property type="entry name" value="WD_REPEATS_2"/>
    <property type="match status" value="1"/>
</dbReference>
<evidence type="ECO:0000256" key="4">
    <source>
        <dbReference type="PROSITE-ProRule" id="PRU00221"/>
    </source>
</evidence>
<dbReference type="Pfam" id="PF23609">
    <property type="entry name" value="Beta-prop_EIPR1"/>
    <property type="match status" value="1"/>
</dbReference>
<dbReference type="AlphaFoldDB" id="B3S2M9"/>
<dbReference type="PhylomeDB" id="B3S2M9"/>
<dbReference type="Pfam" id="PF00400">
    <property type="entry name" value="WD40"/>
    <property type="match status" value="1"/>
</dbReference>
<dbReference type="GO" id="GO:0016567">
    <property type="term" value="P:protein ubiquitination"/>
    <property type="evidence" value="ECO:0000318"/>
    <property type="project" value="GO_Central"/>
</dbReference>
<keyword evidence="7" id="KW-1185">Reference proteome</keyword>
<evidence type="ECO:0000256" key="3">
    <source>
        <dbReference type="ARBA" id="ARBA00022737"/>
    </source>
</evidence>
<dbReference type="SUPFAM" id="SSF101908">
    <property type="entry name" value="Putative isomerase YbhE"/>
    <property type="match status" value="1"/>
</dbReference>